<dbReference type="Pfam" id="PF13456">
    <property type="entry name" value="RVT_3"/>
    <property type="match status" value="1"/>
</dbReference>
<name>A0AA39T1F0_ACESA</name>
<dbReference type="GO" id="GO:0004523">
    <property type="term" value="F:RNA-DNA hybrid ribonuclease activity"/>
    <property type="evidence" value="ECO:0007669"/>
    <property type="project" value="InterPro"/>
</dbReference>
<feature type="chain" id="PRO_5041313404" description="RNase H type-1 domain-containing protein" evidence="1">
    <location>
        <begin position="26"/>
        <end position="112"/>
    </location>
</feature>
<dbReference type="InterPro" id="IPR052929">
    <property type="entry name" value="RNase_H-like_EbsB-rel"/>
</dbReference>
<dbReference type="Proteomes" id="UP001168877">
    <property type="component" value="Unassembled WGS sequence"/>
</dbReference>
<keyword evidence="4" id="KW-1185">Reference proteome</keyword>
<sequence length="112" mass="12327">MGMEVRIALLLLFGRGILLLAYKRANDDKRVTGVHVSSNVPLALSLYKINTDASLDSRKNRVGVGVIIRDPSGEVLGAFAQHWDACFVPSVAEALALLRALILLFIWDCCFR</sequence>
<evidence type="ECO:0000256" key="1">
    <source>
        <dbReference type="SAM" id="SignalP"/>
    </source>
</evidence>
<evidence type="ECO:0000313" key="4">
    <source>
        <dbReference type="Proteomes" id="UP001168877"/>
    </source>
</evidence>
<dbReference type="InterPro" id="IPR002156">
    <property type="entry name" value="RNaseH_domain"/>
</dbReference>
<feature type="signal peptide" evidence="1">
    <location>
        <begin position="1"/>
        <end position="25"/>
    </location>
</feature>
<accession>A0AA39T1F0</accession>
<proteinExistence type="predicted"/>
<feature type="domain" description="RNase H type-1" evidence="2">
    <location>
        <begin position="50"/>
        <end position="103"/>
    </location>
</feature>
<evidence type="ECO:0000313" key="3">
    <source>
        <dbReference type="EMBL" id="KAK0601148.1"/>
    </source>
</evidence>
<comment type="caution">
    <text evidence="3">The sequence shown here is derived from an EMBL/GenBank/DDBJ whole genome shotgun (WGS) entry which is preliminary data.</text>
</comment>
<dbReference type="PANTHER" id="PTHR47074">
    <property type="entry name" value="BNAC02G40300D PROTEIN"/>
    <property type="match status" value="1"/>
</dbReference>
<dbReference type="GO" id="GO:0003676">
    <property type="term" value="F:nucleic acid binding"/>
    <property type="evidence" value="ECO:0007669"/>
    <property type="project" value="InterPro"/>
</dbReference>
<dbReference type="AlphaFoldDB" id="A0AA39T1F0"/>
<dbReference type="EMBL" id="JAUESC010000003">
    <property type="protein sequence ID" value="KAK0601148.1"/>
    <property type="molecule type" value="Genomic_DNA"/>
</dbReference>
<evidence type="ECO:0000259" key="2">
    <source>
        <dbReference type="Pfam" id="PF13456"/>
    </source>
</evidence>
<keyword evidence="1" id="KW-0732">Signal</keyword>
<dbReference type="PANTHER" id="PTHR47074:SF48">
    <property type="entry name" value="POLYNUCLEOTIDYL TRANSFERASE, RIBONUCLEASE H-LIKE SUPERFAMILY PROTEIN"/>
    <property type="match status" value="1"/>
</dbReference>
<organism evidence="3 4">
    <name type="scientific">Acer saccharum</name>
    <name type="common">Sugar maple</name>
    <dbReference type="NCBI Taxonomy" id="4024"/>
    <lineage>
        <taxon>Eukaryota</taxon>
        <taxon>Viridiplantae</taxon>
        <taxon>Streptophyta</taxon>
        <taxon>Embryophyta</taxon>
        <taxon>Tracheophyta</taxon>
        <taxon>Spermatophyta</taxon>
        <taxon>Magnoliopsida</taxon>
        <taxon>eudicotyledons</taxon>
        <taxon>Gunneridae</taxon>
        <taxon>Pentapetalae</taxon>
        <taxon>rosids</taxon>
        <taxon>malvids</taxon>
        <taxon>Sapindales</taxon>
        <taxon>Sapindaceae</taxon>
        <taxon>Hippocastanoideae</taxon>
        <taxon>Acereae</taxon>
        <taxon>Acer</taxon>
    </lineage>
</organism>
<protein>
    <recommendedName>
        <fullName evidence="2">RNase H type-1 domain-containing protein</fullName>
    </recommendedName>
</protein>
<reference evidence="3" key="1">
    <citation type="journal article" date="2022" name="Plant J.">
        <title>Strategies of tolerance reflected in two North American maple genomes.</title>
        <authorList>
            <person name="McEvoy S.L."/>
            <person name="Sezen U.U."/>
            <person name="Trouern-Trend A."/>
            <person name="McMahon S.M."/>
            <person name="Schaberg P.G."/>
            <person name="Yang J."/>
            <person name="Wegrzyn J.L."/>
            <person name="Swenson N.G."/>
        </authorList>
    </citation>
    <scope>NUCLEOTIDE SEQUENCE</scope>
    <source>
        <strain evidence="3">NS2018</strain>
    </source>
</reference>
<reference evidence="3" key="2">
    <citation type="submission" date="2023-06" db="EMBL/GenBank/DDBJ databases">
        <authorList>
            <person name="Swenson N.G."/>
            <person name="Wegrzyn J.L."/>
            <person name="Mcevoy S.L."/>
        </authorList>
    </citation>
    <scope>NUCLEOTIDE SEQUENCE</scope>
    <source>
        <strain evidence="3">NS2018</strain>
        <tissue evidence="3">Leaf</tissue>
    </source>
</reference>
<gene>
    <name evidence="3" type="ORF">LWI29_021654</name>
</gene>